<reference evidence="1 2" key="1">
    <citation type="submission" date="2013-12" db="EMBL/GenBank/DDBJ databases">
        <title>Annotated genome of Streptomyces scopuliridis.</title>
        <authorList>
            <person name="Olson J.B."/>
        </authorList>
    </citation>
    <scope>NUCLEOTIDE SEQUENCE [LARGE SCALE GENOMIC DNA]</scope>
    <source>
        <strain evidence="1 2">RB72</strain>
    </source>
</reference>
<organism evidence="1 2">
    <name type="scientific">Streptomyces scopuliridis RB72</name>
    <dbReference type="NCBI Taxonomy" id="1440053"/>
    <lineage>
        <taxon>Bacteria</taxon>
        <taxon>Bacillati</taxon>
        <taxon>Actinomycetota</taxon>
        <taxon>Actinomycetes</taxon>
        <taxon>Kitasatosporales</taxon>
        <taxon>Streptomycetaceae</taxon>
        <taxon>Streptomyces</taxon>
    </lineage>
</organism>
<dbReference type="RefSeq" id="WP_240627784.1">
    <property type="nucleotide sequence ID" value="NZ_AZSP01000250.1"/>
</dbReference>
<dbReference type="AlphaFoldDB" id="A0A2T7T1T2"/>
<proteinExistence type="predicted"/>
<gene>
    <name evidence="1" type="ORF">Y717_13595</name>
</gene>
<dbReference type="EMBL" id="AZSP01000250">
    <property type="protein sequence ID" value="PVE09023.1"/>
    <property type="molecule type" value="Genomic_DNA"/>
</dbReference>
<comment type="caution">
    <text evidence="1">The sequence shown here is derived from an EMBL/GenBank/DDBJ whole genome shotgun (WGS) entry which is preliminary data.</text>
</comment>
<evidence type="ECO:0008006" key="3">
    <source>
        <dbReference type="Google" id="ProtNLM"/>
    </source>
</evidence>
<evidence type="ECO:0000313" key="1">
    <source>
        <dbReference type="EMBL" id="PVE09023.1"/>
    </source>
</evidence>
<dbReference type="GO" id="GO:0003989">
    <property type="term" value="F:acetyl-CoA carboxylase activity"/>
    <property type="evidence" value="ECO:0007669"/>
    <property type="project" value="InterPro"/>
</dbReference>
<dbReference type="InterPro" id="IPR032716">
    <property type="entry name" value="ACC_epsilon"/>
</dbReference>
<sequence>MTGEPVRGGAALPQLLRVEKGSPSDEELAALTAVLLARAGAALDSGLDGGRAPAGPEARWRRPERVAAFANPRAWRRDGG</sequence>
<dbReference type="Pfam" id="PF13822">
    <property type="entry name" value="ACC_epsilon"/>
    <property type="match status" value="1"/>
</dbReference>
<dbReference type="STRING" id="1440053.GCA_000718095_00034"/>
<protein>
    <recommendedName>
        <fullName evidence="3">Acyl-CoA carboxylase subunit epsilon</fullName>
    </recommendedName>
</protein>
<accession>A0A2T7T1T2</accession>
<dbReference type="GO" id="GO:0004658">
    <property type="term" value="F:propionyl-CoA carboxylase activity"/>
    <property type="evidence" value="ECO:0007669"/>
    <property type="project" value="InterPro"/>
</dbReference>
<keyword evidence="2" id="KW-1185">Reference proteome</keyword>
<dbReference type="Proteomes" id="UP000245992">
    <property type="component" value="Unassembled WGS sequence"/>
</dbReference>
<name>A0A2T7T1T2_9ACTN</name>
<evidence type="ECO:0000313" key="2">
    <source>
        <dbReference type="Proteomes" id="UP000245992"/>
    </source>
</evidence>